<organism evidence="2 3">
    <name type="scientific">Mucilaginibacter limnophilus</name>
    <dbReference type="NCBI Taxonomy" id="1932778"/>
    <lineage>
        <taxon>Bacteria</taxon>
        <taxon>Pseudomonadati</taxon>
        <taxon>Bacteroidota</taxon>
        <taxon>Sphingobacteriia</taxon>
        <taxon>Sphingobacteriales</taxon>
        <taxon>Sphingobacteriaceae</taxon>
        <taxon>Mucilaginibacter</taxon>
    </lineage>
</organism>
<gene>
    <name evidence="2" type="ORF">EOD41_15090</name>
</gene>
<dbReference type="InterPro" id="IPR045619">
    <property type="entry name" value="DUF6443"/>
</dbReference>
<evidence type="ECO:0000313" key="2">
    <source>
        <dbReference type="EMBL" id="RVT99768.1"/>
    </source>
</evidence>
<evidence type="ECO:0000313" key="3">
    <source>
        <dbReference type="Proteomes" id="UP000282759"/>
    </source>
</evidence>
<dbReference type="NCBIfam" id="TIGR03696">
    <property type="entry name" value="Rhs_assc_core"/>
    <property type="match status" value="1"/>
</dbReference>
<keyword evidence="3" id="KW-1185">Reference proteome</keyword>
<dbReference type="Proteomes" id="UP000282759">
    <property type="component" value="Unassembled WGS sequence"/>
</dbReference>
<comment type="caution">
    <text evidence="2">The sequence shown here is derived from an EMBL/GenBank/DDBJ whole genome shotgun (WGS) entry which is preliminary data.</text>
</comment>
<reference evidence="2 3" key="1">
    <citation type="submission" date="2019-01" db="EMBL/GenBank/DDBJ databases">
        <authorList>
            <person name="Chen W.-M."/>
        </authorList>
    </citation>
    <scope>NUCLEOTIDE SEQUENCE [LARGE SCALE GENOMIC DNA]</scope>
    <source>
        <strain evidence="2 3">YBJ-36</strain>
    </source>
</reference>
<dbReference type="RefSeq" id="WP_127706402.1">
    <property type="nucleotide sequence ID" value="NZ_SACK01000007.1"/>
</dbReference>
<dbReference type="AlphaFoldDB" id="A0A3S2VL55"/>
<protein>
    <submittedName>
        <fullName evidence="2">RHS repeat-associated core domain-containing protein</fullName>
    </submittedName>
</protein>
<dbReference type="EMBL" id="SACK01000007">
    <property type="protein sequence ID" value="RVT99768.1"/>
    <property type="molecule type" value="Genomic_DNA"/>
</dbReference>
<dbReference type="InterPro" id="IPR022385">
    <property type="entry name" value="Rhs_assc_core"/>
</dbReference>
<feature type="domain" description="DUF6443" evidence="1">
    <location>
        <begin position="57"/>
        <end position="181"/>
    </location>
</feature>
<sequence>MRLNQQPNLSLARLITVAIISVFSITPVFAQISTNQNFIITRDIKVAGKTRLGGVTSVNPDTADQVISIQYFDGLGRPLQTVQFKQSPSGKDIIQPFGYDEYGREAKKYLPYATPMATGAYRPDALLPNTGQSAYYSGTNPGVVQTAYPYGVTVFEPSPLNRVAEQGFPGAVWQPVTGNRTATTGRTVMTTYTTNNLTALNTTPADINRGSQRVVLWQAVIGTNQVRSLQRVTNKAYYDAGELYVTITKDENWQPAGIANVDPDGCVGTVEEYKDKEDHVVLKRTYNKSGSTVQMLSTYYVYDDFGNLSFVIPPKANGDVASGTLTQATLDNLCYQYRYDGRQRLTQKKLPGKGWEFMFYNTLDQVVATQDAVQRSKTSQEITFTKYDAMGRVVMTGTKIYATAADPNAENSPSMTLRQSIQSEIDGIATNWETPDVANASGTGYTSSAFPTTAGLTYLTVNYYDRYSNILGLPATYSAPTGASNMTTGLLLASKVAVLNPATAAGTQLAMLLTVNYYDNKAQVIKSYKQHYVGGAVAEGNYDTYDNTYRFTGQLNTSQRRHYVNGAYQQYIGMQYEYDHALRKTKIGRQITKLGAPSGIQVYLSKTEYNEIGQVTAKRYHSTDGTNYLGQQTYSYNERGWLKTLGTVGLGGAFSESLKYEDPDNETASPRQYNGNISQFNYNGVNSGNVSFKYQYDKLNRLTSAVSGTGLDEMVAYDVNGNITSLTRAVPGGSPYTLGYSYTSSNNTNRLNTVTKNTAAFRTYGTNYDANGNAKTNGEGRTIAYNLLNLPQKITYTLNGSQTATIYYDATGRKLRTVSTADGTRDYVDGIVYNGGNIEYIQTEEGRALLPAPGPNVQDIYYYQYDLKDYLGNTRASFQRDPTNTTMLVPQLIQEDEYYAFGLRRSRQNPDNNRYLYNGKKLMADLTDQYDYGARLYDPVIARLVTIDPLAEKTHDIGSYTYVLNNPIKMMDNDGRYAVSVHYNITYKALLALGYSKKDADVMAHYSSTYADHPSFGVLYMDWWVHTTNTRFNGYRAGIDYSKTAESQDEKNSMWHSMMSDAEADAGMTEEQATLRGLKFGWDNVFASNGGEDLGKLGQGIHALQDATAHMGVKTNDHLGFNLPSAGKMLNDLWGSTMAASILTRSAGIITRLMAGKKVAFKKDEELNLQGISKDQFSQAIKLLIGAGFQGTIKMN</sequence>
<evidence type="ECO:0000259" key="1">
    <source>
        <dbReference type="Pfam" id="PF20041"/>
    </source>
</evidence>
<dbReference type="Gene3D" id="2.180.10.10">
    <property type="entry name" value="RHS repeat-associated core"/>
    <property type="match status" value="1"/>
</dbReference>
<dbReference type="Pfam" id="PF20041">
    <property type="entry name" value="DUF6443"/>
    <property type="match status" value="1"/>
</dbReference>
<dbReference type="OrthoDB" id="1191296at2"/>
<name>A0A3S2VL55_9SPHI</name>
<accession>A0A3S2VL55</accession>
<proteinExistence type="predicted"/>